<dbReference type="InterPro" id="IPR004701">
    <property type="entry name" value="PTS_EIIA_man-typ"/>
</dbReference>
<dbReference type="Pfam" id="PF03610">
    <property type="entry name" value="EIIA-man"/>
    <property type="match status" value="1"/>
</dbReference>
<dbReference type="GO" id="GO:0009401">
    <property type="term" value="P:phosphoenolpyruvate-dependent sugar phosphotransferase system"/>
    <property type="evidence" value="ECO:0007669"/>
    <property type="project" value="UniProtKB-KW"/>
</dbReference>
<accession>A0A8J6Y628</accession>
<reference evidence="9 10" key="1">
    <citation type="submission" date="2020-08" db="EMBL/GenBank/DDBJ databases">
        <title>Acidobacteriota in marine sediments use diverse sulfur dissimilation pathways.</title>
        <authorList>
            <person name="Wasmund K."/>
        </authorList>
    </citation>
    <scope>NUCLEOTIDE SEQUENCE [LARGE SCALE GENOMIC DNA]</scope>
    <source>
        <strain evidence="9">MAG AM3-A</strain>
    </source>
</reference>
<keyword evidence="7" id="KW-0418">Kinase</keyword>
<evidence type="ECO:0000256" key="1">
    <source>
        <dbReference type="ARBA" id="ARBA00004496"/>
    </source>
</evidence>
<evidence type="ECO:0000259" key="8">
    <source>
        <dbReference type="PROSITE" id="PS51096"/>
    </source>
</evidence>
<evidence type="ECO:0000256" key="5">
    <source>
        <dbReference type="ARBA" id="ARBA00022679"/>
    </source>
</evidence>
<sequence length="140" mass="14808">MIPVLILTHGNLASELLQAAQTIDPSLSGHAASMSLPWDIDSDEASRSLKKQLRELDQGEGTLILTDMFGGTATNLALPFLEPEKVEIVTGVNLPMLVKLGSLQGRTMSLEELATGLTAAGQKSIRVASEFLHARASNAG</sequence>
<dbReference type="PANTHER" id="PTHR33799">
    <property type="entry name" value="PTS PERMEASE-RELATED-RELATED"/>
    <property type="match status" value="1"/>
</dbReference>
<gene>
    <name evidence="9" type="ORF">IFJ97_07725</name>
</gene>
<evidence type="ECO:0000256" key="7">
    <source>
        <dbReference type="ARBA" id="ARBA00022777"/>
    </source>
</evidence>
<evidence type="ECO:0000256" key="4">
    <source>
        <dbReference type="ARBA" id="ARBA00022597"/>
    </source>
</evidence>
<dbReference type="PANTHER" id="PTHR33799:SF1">
    <property type="entry name" value="PTS SYSTEM MANNOSE-SPECIFIC EIIAB COMPONENT-RELATED"/>
    <property type="match status" value="1"/>
</dbReference>
<dbReference type="GO" id="GO:0005737">
    <property type="term" value="C:cytoplasm"/>
    <property type="evidence" value="ECO:0007669"/>
    <property type="project" value="UniProtKB-SubCell"/>
</dbReference>
<dbReference type="InterPro" id="IPR033887">
    <property type="entry name" value="PTS_IIA_man"/>
</dbReference>
<dbReference type="Proteomes" id="UP000598633">
    <property type="component" value="Unassembled WGS sequence"/>
</dbReference>
<keyword evidence="4" id="KW-0762">Sugar transport</keyword>
<protein>
    <submittedName>
        <fullName evidence="9">PTS fructose transporter subunit IIA</fullName>
    </submittedName>
</protein>
<dbReference type="EMBL" id="JACXWA010000121">
    <property type="protein sequence ID" value="MBD3871230.1"/>
    <property type="molecule type" value="Genomic_DNA"/>
</dbReference>
<comment type="caution">
    <text evidence="9">The sequence shown here is derived from an EMBL/GenBank/DDBJ whole genome shotgun (WGS) entry which is preliminary data.</text>
</comment>
<evidence type="ECO:0000313" key="9">
    <source>
        <dbReference type="EMBL" id="MBD3871230.1"/>
    </source>
</evidence>
<dbReference type="CDD" id="cd00006">
    <property type="entry name" value="PTS_IIA_man"/>
    <property type="match status" value="1"/>
</dbReference>
<keyword evidence="5" id="KW-0808">Transferase</keyword>
<dbReference type="GO" id="GO:0016301">
    <property type="term" value="F:kinase activity"/>
    <property type="evidence" value="ECO:0007669"/>
    <property type="project" value="UniProtKB-KW"/>
</dbReference>
<proteinExistence type="predicted"/>
<organism evidence="9 10">
    <name type="scientific">Candidatus Sulfomarinibacter kjeldsenii</name>
    <dbReference type="NCBI Taxonomy" id="2885994"/>
    <lineage>
        <taxon>Bacteria</taxon>
        <taxon>Pseudomonadati</taxon>
        <taxon>Acidobacteriota</taxon>
        <taxon>Thermoanaerobaculia</taxon>
        <taxon>Thermoanaerobaculales</taxon>
        <taxon>Candidatus Sulfomarinibacteraceae</taxon>
        <taxon>Candidatus Sulfomarinibacter</taxon>
    </lineage>
</organism>
<dbReference type="InterPro" id="IPR036662">
    <property type="entry name" value="PTS_EIIA_man-typ_sf"/>
</dbReference>
<keyword evidence="2" id="KW-0813">Transport</keyword>
<dbReference type="GO" id="GO:0016020">
    <property type="term" value="C:membrane"/>
    <property type="evidence" value="ECO:0007669"/>
    <property type="project" value="InterPro"/>
</dbReference>
<dbReference type="PROSITE" id="PS51096">
    <property type="entry name" value="PTS_EIIA_TYPE_4"/>
    <property type="match status" value="1"/>
</dbReference>
<evidence type="ECO:0000256" key="3">
    <source>
        <dbReference type="ARBA" id="ARBA00022490"/>
    </source>
</evidence>
<comment type="subcellular location">
    <subcellularLocation>
        <location evidence="1">Cytoplasm</location>
    </subcellularLocation>
</comment>
<evidence type="ECO:0000256" key="6">
    <source>
        <dbReference type="ARBA" id="ARBA00022683"/>
    </source>
</evidence>
<name>A0A8J6Y628_9BACT</name>
<keyword evidence="3" id="KW-0963">Cytoplasm</keyword>
<keyword evidence="6" id="KW-0598">Phosphotransferase system</keyword>
<evidence type="ECO:0000313" key="10">
    <source>
        <dbReference type="Proteomes" id="UP000598633"/>
    </source>
</evidence>
<feature type="domain" description="PTS EIIA type-4" evidence="8">
    <location>
        <begin position="1"/>
        <end position="125"/>
    </location>
</feature>
<dbReference type="AlphaFoldDB" id="A0A8J6Y628"/>
<dbReference type="Gene3D" id="3.40.50.510">
    <property type="entry name" value="Phosphotransferase system, mannose-type IIA component"/>
    <property type="match status" value="1"/>
</dbReference>
<evidence type="ECO:0000256" key="2">
    <source>
        <dbReference type="ARBA" id="ARBA00022448"/>
    </source>
</evidence>
<dbReference type="InterPro" id="IPR051471">
    <property type="entry name" value="Bacterial_PTS_sugar_comp"/>
</dbReference>
<dbReference type="SUPFAM" id="SSF53062">
    <property type="entry name" value="PTS system fructose IIA component-like"/>
    <property type="match status" value="1"/>
</dbReference>